<accession>A0A367ZDZ5</accession>
<dbReference type="SUPFAM" id="SSF52821">
    <property type="entry name" value="Rhodanese/Cell cycle control phosphatase"/>
    <property type="match status" value="1"/>
</dbReference>
<dbReference type="Proteomes" id="UP000252355">
    <property type="component" value="Unassembled WGS sequence"/>
</dbReference>
<dbReference type="Pfam" id="PF00581">
    <property type="entry name" value="Rhodanese"/>
    <property type="match status" value="1"/>
</dbReference>
<comment type="caution">
    <text evidence="2">The sequence shown here is derived from an EMBL/GenBank/DDBJ whole genome shotgun (WGS) entry which is preliminary data.</text>
</comment>
<sequence>MESSRWLWIVLILLGIVLWRRGSGYGGPQVTVQELKALLERPSAEAAAAVLIDVREPEEFAAGHVPGARNIPLSEVARRSAELPAGATVFVICQVGGRSAVACQMLAGRLPGARVVNVEGGTSAWQAAGFPLER</sequence>
<dbReference type="SMART" id="SM00450">
    <property type="entry name" value="RHOD"/>
    <property type="match status" value="1"/>
</dbReference>
<dbReference type="PANTHER" id="PTHR43031:SF1">
    <property type="entry name" value="PYRIDINE NUCLEOTIDE-DISULPHIDE OXIDOREDUCTASE"/>
    <property type="match status" value="1"/>
</dbReference>
<name>A0A367ZDZ5_9BACT</name>
<proteinExistence type="predicted"/>
<dbReference type="InterPro" id="IPR050229">
    <property type="entry name" value="GlpE_sulfurtransferase"/>
</dbReference>
<dbReference type="InterPro" id="IPR001307">
    <property type="entry name" value="Thiosulphate_STrfase_CS"/>
</dbReference>
<reference evidence="2 3" key="1">
    <citation type="submission" date="2018-05" db="EMBL/GenBank/DDBJ databases">
        <title>A metagenomic window into the 2 km-deep terrestrial subsurface aquifer revealed taxonomically and functionally diverse microbial community comprising novel uncultured bacterial lineages.</title>
        <authorList>
            <person name="Kadnikov V.V."/>
            <person name="Mardanov A.V."/>
            <person name="Beletsky A.V."/>
            <person name="Banks D."/>
            <person name="Pimenov N.V."/>
            <person name="Frank Y.A."/>
            <person name="Karnachuk O.V."/>
            <person name="Ravin N.V."/>
        </authorList>
    </citation>
    <scope>NUCLEOTIDE SEQUENCE [LARGE SCALE GENOMIC DNA]</scope>
    <source>
        <strain evidence="2">BY5</strain>
    </source>
</reference>
<dbReference type="PROSITE" id="PS50206">
    <property type="entry name" value="RHODANESE_3"/>
    <property type="match status" value="1"/>
</dbReference>
<organism evidence="2 3">
    <name type="scientific">Candidatus Ozemobacter sibiricus</name>
    <dbReference type="NCBI Taxonomy" id="2268124"/>
    <lineage>
        <taxon>Bacteria</taxon>
        <taxon>Candidatus Ozemobacteria</taxon>
        <taxon>Candidatus Ozemobacterales</taxon>
        <taxon>Candidatus Ozemobacteraceae</taxon>
        <taxon>Candidatus Ozemobacter</taxon>
    </lineage>
</organism>
<dbReference type="Gene3D" id="3.40.250.10">
    <property type="entry name" value="Rhodanese-like domain"/>
    <property type="match status" value="1"/>
</dbReference>
<dbReference type="PROSITE" id="PS00380">
    <property type="entry name" value="RHODANESE_1"/>
    <property type="match status" value="1"/>
</dbReference>
<dbReference type="InterPro" id="IPR036873">
    <property type="entry name" value="Rhodanese-like_dom_sf"/>
</dbReference>
<keyword evidence="2" id="KW-0808">Transferase</keyword>
<gene>
    <name evidence="2" type="ORF">OZSIB_3336</name>
</gene>
<dbReference type="AlphaFoldDB" id="A0A367ZDZ5"/>
<feature type="domain" description="Rhodanese" evidence="1">
    <location>
        <begin position="45"/>
        <end position="134"/>
    </location>
</feature>
<dbReference type="PANTHER" id="PTHR43031">
    <property type="entry name" value="FAD-DEPENDENT OXIDOREDUCTASE"/>
    <property type="match status" value="1"/>
</dbReference>
<evidence type="ECO:0000313" key="3">
    <source>
        <dbReference type="Proteomes" id="UP000252355"/>
    </source>
</evidence>
<dbReference type="CDD" id="cd00158">
    <property type="entry name" value="RHOD"/>
    <property type="match status" value="1"/>
</dbReference>
<dbReference type="InterPro" id="IPR001763">
    <property type="entry name" value="Rhodanese-like_dom"/>
</dbReference>
<dbReference type="GO" id="GO:0004792">
    <property type="term" value="F:thiosulfate-cyanide sulfurtransferase activity"/>
    <property type="evidence" value="ECO:0007669"/>
    <property type="project" value="InterPro"/>
</dbReference>
<dbReference type="EMBL" id="QOQW01000036">
    <property type="protein sequence ID" value="RCK75989.1"/>
    <property type="molecule type" value="Genomic_DNA"/>
</dbReference>
<protein>
    <submittedName>
        <fullName evidence="2">Rhodanese-related sulfurtransferase</fullName>
    </submittedName>
</protein>
<evidence type="ECO:0000259" key="1">
    <source>
        <dbReference type="PROSITE" id="PS50206"/>
    </source>
</evidence>
<evidence type="ECO:0000313" key="2">
    <source>
        <dbReference type="EMBL" id="RCK75989.1"/>
    </source>
</evidence>